<proteinExistence type="inferred from homology"/>
<evidence type="ECO:0000313" key="11">
    <source>
        <dbReference type="Proteomes" id="UP000543419"/>
    </source>
</evidence>
<feature type="domain" description="ABC transmembrane type-1" evidence="9">
    <location>
        <begin position="22"/>
        <end position="223"/>
    </location>
</feature>
<keyword evidence="11" id="KW-1185">Reference proteome</keyword>
<dbReference type="InterPro" id="IPR010065">
    <property type="entry name" value="AA_ABC_transptr_permease_3TM"/>
</dbReference>
<dbReference type="InterPro" id="IPR000515">
    <property type="entry name" value="MetI-like"/>
</dbReference>
<dbReference type="PANTHER" id="PTHR30614">
    <property type="entry name" value="MEMBRANE COMPONENT OF AMINO ACID ABC TRANSPORTER"/>
    <property type="match status" value="1"/>
</dbReference>
<dbReference type="Proteomes" id="UP000543419">
    <property type="component" value="Unassembled WGS sequence"/>
</dbReference>
<dbReference type="EMBL" id="JAAIIG010000007">
    <property type="protein sequence ID" value="NMM98653.1"/>
    <property type="molecule type" value="Genomic_DNA"/>
</dbReference>
<comment type="subcellular location">
    <subcellularLocation>
        <location evidence="1 8">Cell membrane</location>
        <topology evidence="1 8">Multi-pass membrane protein</topology>
    </subcellularLocation>
</comment>
<dbReference type="AlphaFoldDB" id="A0A7Y0EYT4"/>
<dbReference type="PANTHER" id="PTHR30614:SF0">
    <property type="entry name" value="L-CYSTINE TRANSPORT SYSTEM PERMEASE PROTEIN TCYL"/>
    <property type="match status" value="1"/>
</dbReference>
<comment type="similarity">
    <text evidence="8">Belongs to the binding-protein-dependent transport system permease family.</text>
</comment>
<feature type="transmembrane region" description="Helical" evidence="8">
    <location>
        <begin position="20"/>
        <end position="48"/>
    </location>
</feature>
<feature type="transmembrane region" description="Helical" evidence="8">
    <location>
        <begin position="202"/>
        <end position="223"/>
    </location>
</feature>
<dbReference type="InterPro" id="IPR043429">
    <property type="entry name" value="ArtM/GltK/GlnP/TcyL/YhdX-like"/>
</dbReference>
<keyword evidence="2 8" id="KW-0813">Transport</keyword>
<keyword evidence="7 8" id="KW-0472">Membrane</keyword>
<evidence type="ECO:0000256" key="7">
    <source>
        <dbReference type="ARBA" id="ARBA00023136"/>
    </source>
</evidence>
<evidence type="ECO:0000259" key="9">
    <source>
        <dbReference type="PROSITE" id="PS50928"/>
    </source>
</evidence>
<sequence length="239" mass="26725">MSTTIFDFNFFLGVFPKVMPYFPITVLIVVVAFVGGVLLGFVCALIKLTRIPVLVQLGDLYVSFIRGTPLLVQLYLIYFGIPIGIRLWNANFGTDFSVQGIPALLSVLIAYSLNEGAYQRETIRGAIESVDPGPVEAARSFGLTEWQVMRRVILPDALRIAIPNLGNSLLKLLKNTSLAFTVSVMDIMAQGKIIGSQGYRYFEVYIALAVIYWVSCTLLSWVINAVERWLNRYRREAAE</sequence>
<dbReference type="GO" id="GO:0022857">
    <property type="term" value="F:transmembrane transporter activity"/>
    <property type="evidence" value="ECO:0007669"/>
    <property type="project" value="InterPro"/>
</dbReference>
<dbReference type="CDD" id="cd06261">
    <property type="entry name" value="TM_PBP2"/>
    <property type="match status" value="1"/>
</dbReference>
<dbReference type="NCBIfam" id="TIGR01726">
    <property type="entry name" value="HEQRo_perm_3TM"/>
    <property type="match status" value="1"/>
</dbReference>
<gene>
    <name evidence="10" type="ORF">G1C97_1605</name>
</gene>
<evidence type="ECO:0000256" key="4">
    <source>
        <dbReference type="ARBA" id="ARBA00022692"/>
    </source>
</evidence>
<evidence type="ECO:0000256" key="6">
    <source>
        <dbReference type="ARBA" id="ARBA00022989"/>
    </source>
</evidence>
<keyword evidence="4 8" id="KW-0812">Transmembrane</keyword>
<keyword evidence="3" id="KW-1003">Cell membrane</keyword>
<evidence type="ECO:0000256" key="3">
    <source>
        <dbReference type="ARBA" id="ARBA00022475"/>
    </source>
</evidence>
<dbReference type="GO" id="GO:0006865">
    <property type="term" value="P:amino acid transport"/>
    <property type="evidence" value="ECO:0007669"/>
    <property type="project" value="UniProtKB-KW"/>
</dbReference>
<name>A0A7Y0EYT4_9BIFI</name>
<evidence type="ECO:0000256" key="1">
    <source>
        <dbReference type="ARBA" id="ARBA00004651"/>
    </source>
</evidence>
<feature type="transmembrane region" description="Helical" evidence="8">
    <location>
        <begin position="60"/>
        <end position="81"/>
    </location>
</feature>
<dbReference type="Gene3D" id="1.10.3720.10">
    <property type="entry name" value="MetI-like"/>
    <property type="match status" value="1"/>
</dbReference>
<dbReference type="PROSITE" id="PS50928">
    <property type="entry name" value="ABC_TM1"/>
    <property type="match status" value="1"/>
</dbReference>
<evidence type="ECO:0000256" key="5">
    <source>
        <dbReference type="ARBA" id="ARBA00022970"/>
    </source>
</evidence>
<keyword evidence="6 8" id="KW-1133">Transmembrane helix</keyword>
<comment type="caution">
    <text evidence="10">The sequence shown here is derived from an EMBL/GenBank/DDBJ whole genome shotgun (WGS) entry which is preliminary data.</text>
</comment>
<evidence type="ECO:0000256" key="2">
    <source>
        <dbReference type="ARBA" id="ARBA00022448"/>
    </source>
</evidence>
<accession>A0A7Y0EYT4</accession>
<protein>
    <submittedName>
        <fullName evidence="10">Amino acid ABC transporter permease</fullName>
    </submittedName>
</protein>
<evidence type="ECO:0000313" key="10">
    <source>
        <dbReference type="EMBL" id="NMM98653.1"/>
    </source>
</evidence>
<dbReference type="RefSeq" id="WP_169241336.1">
    <property type="nucleotide sequence ID" value="NZ_JAAIIG010000007.1"/>
</dbReference>
<evidence type="ECO:0000256" key="8">
    <source>
        <dbReference type="RuleBase" id="RU363032"/>
    </source>
</evidence>
<reference evidence="10 11" key="1">
    <citation type="submission" date="2020-02" db="EMBL/GenBank/DDBJ databases">
        <title>Characterization of phylogenetic diversity of novel bifidobacterial species isolated in Czech ZOOs.</title>
        <authorList>
            <person name="Lugli G.A."/>
            <person name="Vera N.B."/>
            <person name="Ventura M."/>
        </authorList>
    </citation>
    <scope>NUCLEOTIDE SEQUENCE [LARGE SCALE GENOMIC DNA]</scope>
    <source>
        <strain evidence="10 11">DSM 109959</strain>
    </source>
</reference>
<dbReference type="Pfam" id="PF00528">
    <property type="entry name" value="BPD_transp_1"/>
    <property type="match status" value="1"/>
</dbReference>
<dbReference type="SUPFAM" id="SSF161098">
    <property type="entry name" value="MetI-like"/>
    <property type="match status" value="1"/>
</dbReference>
<keyword evidence="5" id="KW-0029">Amino-acid transport</keyword>
<dbReference type="InterPro" id="IPR035906">
    <property type="entry name" value="MetI-like_sf"/>
</dbReference>
<dbReference type="GO" id="GO:0043190">
    <property type="term" value="C:ATP-binding cassette (ABC) transporter complex"/>
    <property type="evidence" value="ECO:0007669"/>
    <property type="project" value="InterPro"/>
</dbReference>
<organism evidence="10 11">
    <name type="scientific">Bifidobacterium olomucense</name>
    <dbReference type="NCBI Taxonomy" id="2675324"/>
    <lineage>
        <taxon>Bacteria</taxon>
        <taxon>Bacillati</taxon>
        <taxon>Actinomycetota</taxon>
        <taxon>Actinomycetes</taxon>
        <taxon>Bifidobacteriales</taxon>
        <taxon>Bifidobacteriaceae</taxon>
        <taxon>Bifidobacterium</taxon>
    </lineage>
</organism>